<gene>
    <name evidence="2" type="ORF">M8C21_004563</name>
</gene>
<sequence length="292" mass="31799">MDTSSNNSNEVSPFCQGPPQVLFSQPSMPPMPSNVPLNSRLGAHVDSAVRPEMFPQQPSSFLPAVPISSREPSGFSSSRTVEYGHETYTNLQGSQSKQQYLTGNAPLPPRTFQTLMLNQTATGQFHYPNPAVMQHPYPSLYGLTKPPDGPRRHGVDEQWRPPSKELGTDSQRGAWMGNGRTSLSAAPPFAQEVLHMLNVFDLLLFMRVCGAVATGRRWHLVAQCCGLIGSSIEKASAGGYKREEVEGSQGRLEFQGYFRPPMERPPANSVSFRPMGQNIVSDGAPIPGGETG</sequence>
<evidence type="ECO:0000256" key="1">
    <source>
        <dbReference type="SAM" id="MobiDB-lite"/>
    </source>
</evidence>
<dbReference type="Proteomes" id="UP001206925">
    <property type="component" value="Unassembled WGS sequence"/>
</dbReference>
<feature type="region of interest" description="Disordered" evidence="1">
    <location>
        <begin position="265"/>
        <end position="292"/>
    </location>
</feature>
<evidence type="ECO:0000313" key="3">
    <source>
        <dbReference type="Proteomes" id="UP001206925"/>
    </source>
</evidence>
<organism evidence="2 3">
    <name type="scientific">Ambrosia artemisiifolia</name>
    <name type="common">Common ragweed</name>
    <dbReference type="NCBI Taxonomy" id="4212"/>
    <lineage>
        <taxon>Eukaryota</taxon>
        <taxon>Viridiplantae</taxon>
        <taxon>Streptophyta</taxon>
        <taxon>Embryophyta</taxon>
        <taxon>Tracheophyta</taxon>
        <taxon>Spermatophyta</taxon>
        <taxon>Magnoliopsida</taxon>
        <taxon>eudicotyledons</taxon>
        <taxon>Gunneridae</taxon>
        <taxon>Pentapetalae</taxon>
        <taxon>asterids</taxon>
        <taxon>campanulids</taxon>
        <taxon>Asterales</taxon>
        <taxon>Asteraceae</taxon>
        <taxon>Asteroideae</taxon>
        <taxon>Heliantheae alliance</taxon>
        <taxon>Heliantheae</taxon>
        <taxon>Ambrosia</taxon>
    </lineage>
</organism>
<proteinExistence type="predicted"/>
<feature type="compositionally biased region" description="Basic and acidic residues" evidence="1">
    <location>
        <begin position="148"/>
        <end position="167"/>
    </location>
</feature>
<protein>
    <submittedName>
        <fullName evidence="2">Uncharacterized protein</fullName>
    </submittedName>
</protein>
<feature type="region of interest" description="Disordered" evidence="1">
    <location>
        <begin position="143"/>
        <end position="173"/>
    </location>
</feature>
<name>A0AAD5BLP0_AMBAR</name>
<evidence type="ECO:0000313" key="2">
    <source>
        <dbReference type="EMBL" id="KAI7724686.1"/>
    </source>
</evidence>
<keyword evidence="3" id="KW-1185">Reference proteome</keyword>
<comment type="caution">
    <text evidence="2">The sequence shown here is derived from an EMBL/GenBank/DDBJ whole genome shotgun (WGS) entry which is preliminary data.</text>
</comment>
<reference evidence="2" key="1">
    <citation type="submission" date="2022-06" db="EMBL/GenBank/DDBJ databases">
        <title>Uncovering the hologenomic basis of an extraordinary plant invasion.</title>
        <authorList>
            <person name="Bieker V.C."/>
            <person name="Martin M.D."/>
            <person name="Gilbert T."/>
            <person name="Hodgins K."/>
            <person name="Battlay P."/>
            <person name="Petersen B."/>
            <person name="Wilson J."/>
        </authorList>
    </citation>
    <scope>NUCLEOTIDE SEQUENCE</scope>
    <source>
        <strain evidence="2">AA19_3_7</strain>
        <tissue evidence="2">Leaf</tissue>
    </source>
</reference>
<dbReference type="AlphaFoldDB" id="A0AAD5BLP0"/>
<dbReference type="EMBL" id="JAMZMK010012171">
    <property type="protein sequence ID" value="KAI7724686.1"/>
    <property type="molecule type" value="Genomic_DNA"/>
</dbReference>
<accession>A0AAD5BLP0</accession>